<organism evidence="1 2">
    <name type="scientific">Melipona quadrifasciata</name>
    <dbReference type="NCBI Taxonomy" id="166423"/>
    <lineage>
        <taxon>Eukaryota</taxon>
        <taxon>Metazoa</taxon>
        <taxon>Ecdysozoa</taxon>
        <taxon>Arthropoda</taxon>
        <taxon>Hexapoda</taxon>
        <taxon>Insecta</taxon>
        <taxon>Pterygota</taxon>
        <taxon>Neoptera</taxon>
        <taxon>Endopterygota</taxon>
        <taxon>Hymenoptera</taxon>
        <taxon>Apocrita</taxon>
        <taxon>Aculeata</taxon>
        <taxon>Apoidea</taxon>
        <taxon>Anthophila</taxon>
        <taxon>Apidae</taxon>
        <taxon>Melipona</taxon>
    </lineage>
</organism>
<protein>
    <submittedName>
        <fullName evidence="1">Uncharacterized protein</fullName>
    </submittedName>
</protein>
<dbReference type="AlphaFoldDB" id="A0A0M8ZTY3"/>
<reference evidence="1 2" key="1">
    <citation type="submission" date="2015-07" db="EMBL/GenBank/DDBJ databases">
        <title>The genome of Melipona quadrifasciata.</title>
        <authorList>
            <person name="Pan H."/>
            <person name="Kapheim K."/>
        </authorList>
    </citation>
    <scope>NUCLEOTIDE SEQUENCE [LARGE SCALE GENOMIC DNA]</scope>
    <source>
        <strain evidence="1">0111107301</strain>
        <tissue evidence="1">Whole body</tissue>
    </source>
</reference>
<gene>
    <name evidence="1" type="ORF">WN51_03626</name>
</gene>
<keyword evidence="2" id="KW-1185">Reference proteome</keyword>
<proteinExistence type="predicted"/>
<sequence length="44" mass="4812">MTEVEPKCKAGNLIWRLAEGSVASSPANFVAWLRPDRVLAVNVD</sequence>
<evidence type="ECO:0000313" key="1">
    <source>
        <dbReference type="EMBL" id="KOX71085.1"/>
    </source>
</evidence>
<accession>A0A0M8ZTY3</accession>
<evidence type="ECO:0000313" key="2">
    <source>
        <dbReference type="Proteomes" id="UP000053105"/>
    </source>
</evidence>
<name>A0A0M8ZTY3_9HYME</name>
<dbReference type="Proteomes" id="UP000053105">
    <property type="component" value="Unassembled WGS sequence"/>
</dbReference>
<dbReference type="EMBL" id="KQ435848">
    <property type="protein sequence ID" value="KOX71085.1"/>
    <property type="molecule type" value="Genomic_DNA"/>
</dbReference>